<accession>A0A1M6S5G7</accession>
<name>A0A1M6S5G7_9BACT</name>
<proteinExistence type="predicted"/>
<dbReference type="GO" id="GO:0016747">
    <property type="term" value="F:acyltransferase activity, transferring groups other than amino-acyl groups"/>
    <property type="evidence" value="ECO:0007669"/>
    <property type="project" value="InterPro"/>
</dbReference>
<keyword evidence="3" id="KW-1185">Reference proteome</keyword>
<dbReference type="InterPro" id="IPR016181">
    <property type="entry name" value="Acyl_CoA_acyltransferase"/>
</dbReference>
<dbReference type="Gene3D" id="3.40.630.30">
    <property type="match status" value="1"/>
</dbReference>
<keyword evidence="2" id="KW-0808">Transferase</keyword>
<dbReference type="RefSeq" id="WP_073302900.1">
    <property type="nucleotide sequence ID" value="NZ_FRAW01000005.1"/>
</dbReference>
<dbReference type="Proteomes" id="UP000184275">
    <property type="component" value="Unassembled WGS sequence"/>
</dbReference>
<dbReference type="AlphaFoldDB" id="A0A1M6S5G7"/>
<dbReference type="Pfam" id="PF13508">
    <property type="entry name" value="Acetyltransf_7"/>
    <property type="match status" value="1"/>
</dbReference>
<dbReference type="InterPro" id="IPR000182">
    <property type="entry name" value="GNAT_dom"/>
</dbReference>
<protein>
    <submittedName>
        <fullName evidence="2">Predicted N-acetyltransferase YhbS</fullName>
    </submittedName>
</protein>
<gene>
    <name evidence="2" type="ORF">SAMN05720469_10543</name>
</gene>
<evidence type="ECO:0000259" key="1">
    <source>
        <dbReference type="PROSITE" id="PS51186"/>
    </source>
</evidence>
<evidence type="ECO:0000313" key="3">
    <source>
        <dbReference type="Proteomes" id="UP000184275"/>
    </source>
</evidence>
<sequence>MNPNFSFTIRQETPADFFAVENLTRDAFWNIYRPGCVEHCVLHRYRSRPEFIPELSLVLETASREILAHIMFSQSEIMLDEPSTPPRKSLPIMTFGPFSVRPDKQRQGIGKHLLEFALNRAKEMGAGCIAICGNIQFYGKCGFELAKNRGIRYADDPDAPYFLLKELVPGFLDGARGTYRDPDGYFVCENDVEEFDRLFPYKEKKVLPGQL</sequence>
<dbReference type="PROSITE" id="PS51186">
    <property type="entry name" value="GNAT"/>
    <property type="match status" value="1"/>
</dbReference>
<feature type="domain" description="N-acetyltransferase" evidence="1">
    <location>
        <begin position="7"/>
        <end position="168"/>
    </location>
</feature>
<dbReference type="CDD" id="cd04301">
    <property type="entry name" value="NAT_SF"/>
    <property type="match status" value="1"/>
</dbReference>
<dbReference type="EMBL" id="FRAW01000005">
    <property type="protein sequence ID" value="SHK39956.1"/>
    <property type="molecule type" value="Genomic_DNA"/>
</dbReference>
<reference evidence="3" key="1">
    <citation type="submission" date="2016-11" db="EMBL/GenBank/DDBJ databases">
        <authorList>
            <person name="Varghese N."/>
            <person name="Submissions S."/>
        </authorList>
    </citation>
    <scope>NUCLEOTIDE SEQUENCE [LARGE SCALE GENOMIC DNA]</scope>
    <source>
        <strain evidence="3">UWOS</strain>
    </source>
</reference>
<dbReference type="SUPFAM" id="SSF55729">
    <property type="entry name" value="Acyl-CoA N-acyltransferases (Nat)"/>
    <property type="match status" value="1"/>
</dbReference>
<organism evidence="2 3">
    <name type="scientific">Fibrobacter intestinalis</name>
    <dbReference type="NCBI Taxonomy" id="28122"/>
    <lineage>
        <taxon>Bacteria</taxon>
        <taxon>Pseudomonadati</taxon>
        <taxon>Fibrobacterota</taxon>
        <taxon>Fibrobacteria</taxon>
        <taxon>Fibrobacterales</taxon>
        <taxon>Fibrobacteraceae</taxon>
        <taxon>Fibrobacter</taxon>
    </lineage>
</organism>
<evidence type="ECO:0000313" key="2">
    <source>
        <dbReference type="EMBL" id="SHK39956.1"/>
    </source>
</evidence>